<dbReference type="AlphaFoldDB" id="A0A6A5JXB9"/>
<dbReference type="Proteomes" id="UP000800040">
    <property type="component" value="Unassembled WGS sequence"/>
</dbReference>
<dbReference type="OrthoDB" id="3774633at2759"/>
<protein>
    <recommendedName>
        <fullName evidence="1">Tc1-like transposase DDE domain-containing protein</fullName>
    </recommendedName>
</protein>
<evidence type="ECO:0000313" key="3">
    <source>
        <dbReference type="Proteomes" id="UP000800040"/>
    </source>
</evidence>
<dbReference type="EMBL" id="ML975607">
    <property type="protein sequence ID" value="KAF1828226.1"/>
    <property type="molecule type" value="Genomic_DNA"/>
</dbReference>
<organism evidence="2 3">
    <name type="scientific">Decorospora gaudefroyi</name>
    <dbReference type="NCBI Taxonomy" id="184978"/>
    <lineage>
        <taxon>Eukaryota</taxon>
        <taxon>Fungi</taxon>
        <taxon>Dikarya</taxon>
        <taxon>Ascomycota</taxon>
        <taxon>Pezizomycotina</taxon>
        <taxon>Dothideomycetes</taxon>
        <taxon>Pleosporomycetidae</taxon>
        <taxon>Pleosporales</taxon>
        <taxon>Pleosporineae</taxon>
        <taxon>Pleosporaceae</taxon>
        <taxon>Decorospora</taxon>
    </lineage>
</organism>
<gene>
    <name evidence="2" type="ORF">BDW02DRAFT_260708</name>
</gene>
<sequence>QKLQYTRADDYTRGIKSRGGIDGFRHREEALKVVVPWLKSLPTTPILLEDRAPAHKSRIANDYLTTEKVDKLSWPGHSPEINASEHAWPWTRRQITRDFCPSQTVDECKKHWKYEWDKLP</sequence>
<dbReference type="InterPro" id="IPR038717">
    <property type="entry name" value="Tc1-like_DDE_dom"/>
</dbReference>
<feature type="non-terminal residue" evidence="2">
    <location>
        <position position="1"/>
    </location>
</feature>
<dbReference type="GO" id="GO:0003676">
    <property type="term" value="F:nucleic acid binding"/>
    <property type="evidence" value="ECO:0007669"/>
    <property type="project" value="InterPro"/>
</dbReference>
<feature type="domain" description="Tc1-like transposase DDE" evidence="1">
    <location>
        <begin position="43"/>
        <end position="97"/>
    </location>
</feature>
<dbReference type="Gene3D" id="3.30.420.10">
    <property type="entry name" value="Ribonuclease H-like superfamily/Ribonuclease H"/>
    <property type="match status" value="1"/>
</dbReference>
<dbReference type="Pfam" id="PF13358">
    <property type="entry name" value="DDE_3"/>
    <property type="match status" value="1"/>
</dbReference>
<proteinExistence type="predicted"/>
<keyword evidence="3" id="KW-1185">Reference proteome</keyword>
<evidence type="ECO:0000313" key="2">
    <source>
        <dbReference type="EMBL" id="KAF1828226.1"/>
    </source>
</evidence>
<reference evidence="2" key="1">
    <citation type="submission" date="2020-01" db="EMBL/GenBank/DDBJ databases">
        <authorList>
            <consortium name="DOE Joint Genome Institute"/>
            <person name="Haridas S."/>
            <person name="Albert R."/>
            <person name="Binder M."/>
            <person name="Bloem J."/>
            <person name="Labutti K."/>
            <person name="Salamov A."/>
            <person name="Andreopoulos B."/>
            <person name="Baker S.E."/>
            <person name="Barry K."/>
            <person name="Bills G."/>
            <person name="Bluhm B.H."/>
            <person name="Cannon C."/>
            <person name="Castanera R."/>
            <person name="Culley D.E."/>
            <person name="Daum C."/>
            <person name="Ezra D."/>
            <person name="Gonzalez J.B."/>
            <person name="Henrissat B."/>
            <person name="Kuo A."/>
            <person name="Liang C."/>
            <person name="Lipzen A."/>
            <person name="Lutzoni F."/>
            <person name="Magnuson J."/>
            <person name="Mondo S."/>
            <person name="Nolan M."/>
            <person name="Ohm R."/>
            <person name="Pangilinan J."/>
            <person name="Park H.-J."/>
            <person name="Ramirez L."/>
            <person name="Alfaro M."/>
            <person name="Sun H."/>
            <person name="Tritt A."/>
            <person name="Yoshinaga Y."/>
            <person name="Zwiers L.-H."/>
            <person name="Turgeon B.G."/>
            <person name="Goodwin S.B."/>
            <person name="Spatafora J.W."/>
            <person name="Crous P.W."/>
            <person name="Grigoriev I.V."/>
        </authorList>
    </citation>
    <scope>NUCLEOTIDE SEQUENCE</scope>
    <source>
        <strain evidence="2">P77</strain>
    </source>
</reference>
<evidence type="ECO:0000259" key="1">
    <source>
        <dbReference type="Pfam" id="PF13358"/>
    </source>
</evidence>
<dbReference type="InterPro" id="IPR036397">
    <property type="entry name" value="RNaseH_sf"/>
</dbReference>
<accession>A0A6A5JXB9</accession>
<name>A0A6A5JXB9_9PLEO</name>